<proteinExistence type="predicted"/>
<dbReference type="AlphaFoldDB" id="A0A183IZJ7"/>
<evidence type="ECO:0000313" key="4">
    <source>
        <dbReference type="WBParaSite" id="SBAD_0000937101-mRNA-1"/>
    </source>
</evidence>
<reference evidence="2 3" key="2">
    <citation type="submission" date="2018-11" db="EMBL/GenBank/DDBJ databases">
        <authorList>
            <consortium name="Pathogen Informatics"/>
        </authorList>
    </citation>
    <scope>NUCLEOTIDE SEQUENCE [LARGE SCALE GENOMIC DNA]</scope>
</reference>
<accession>A0A183IZJ7</accession>
<evidence type="ECO:0000313" key="3">
    <source>
        <dbReference type="Proteomes" id="UP000270296"/>
    </source>
</evidence>
<dbReference type="WBParaSite" id="SBAD_0000937101-mRNA-1">
    <property type="protein sequence ID" value="SBAD_0000937101-mRNA-1"/>
    <property type="gene ID" value="SBAD_0000937101"/>
</dbReference>
<keyword evidence="3" id="KW-1185">Reference proteome</keyword>
<dbReference type="Proteomes" id="UP000270296">
    <property type="component" value="Unassembled WGS sequence"/>
</dbReference>
<reference evidence="4" key="1">
    <citation type="submission" date="2016-06" db="UniProtKB">
        <authorList>
            <consortium name="WormBaseParasite"/>
        </authorList>
    </citation>
    <scope>IDENTIFICATION</scope>
</reference>
<organism evidence="4">
    <name type="scientific">Soboliphyme baturini</name>
    <dbReference type="NCBI Taxonomy" id="241478"/>
    <lineage>
        <taxon>Eukaryota</taxon>
        <taxon>Metazoa</taxon>
        <taxon>Ecdysozoa</taxon>
        <taxon>Nematoda</taxon>
        <taxon>Enoplea</taxon>
        <taxon>Dorylaimia</taxon>
        <taxon>Dioctophymatida</taxon>
        <taxon>Dioctophymatoidea</taxon>
        <taxon>Soboliphymatidae</taxon>
        <taxon>Soboliphyme</taxon>
    </lineage>
</organism>
<dbReference type="EMBL" id="UZAM01012242">
    <property type="protein sequence ID" value="VDP20810.1"/>
    <property type="molecule type" value="Genomic_DNA"/>
</dbReference>
<gene>
    <name evidence="2" type="ORF">SBAD_LOCUS9045</name>
</gene>
<protein>
    <submittedName>
        <fullName evidence="4">Ricin B-type lectin domain-containing protein</fullName>
    </submittedName>
</protein>
<evidence type="ECO:0000256" key="1">
    <source>
        <dbReference type="SAM" id="MobiDB-lite"/>
    </source>
</evidence>
<feature type="region of interest" description="Disordered" evidence="1">
    <location>
        <begin position="156"/>
        <end position="181"/>
    </location>
</feature>
<sequence>MGAETRQMSTRKPACNLKLVIEETPPRLTGAVMTANFLLACEDEVVPISGKSAQIRATSMHPTSRALGWRSAGMDDEKPCFRLYRSFLCWTHAVQPGGELGLSSCEFVQPSDRVPASLLTASDGMAQRRWTGKCHFDRHTDGHRFVFHDDDDNASTRSYATPGNSSGGKAGMSLDGGNTMRDRWKISLDTSPWS</sequence>
<name>A0A183IZJ7_9BILA</name>
<evidence type="ECO:0000313" key="2">
    <source>
        <dbReference type="EMBL" id="VDP20810.1"/>
    </source>
</evidence>